<dbReference type="EMBL" id="CP001055">
    <property type="protein sequence ID" value="ACC98707.1"/>
    <property type="molecule type" value="Genomic_DNA"/>
</dbReference>
<evidence type="ECO:0000259" key="2">
    <source>
        <dbReference type="PROSITE" id="PS51186"/>
    </source>
</evidence>
<dbReference type="InterPro" id="IPR050276">
    <property type="entry name" value="MshD_Acetyltransferase"/>
</dbReference>
<dbReference type="STRING" id="445932.Emin_1155"/>
<dbReference type="RefSeq" id="WP_012415322.1">
    <property type="nucleotide sequence ID" value="NC_010644.1"/>
</dbReference>
<comment type="similarity">
    <text evidence="1">Belongs to the acetyltransferase family. RimI subfamily.</text>
</comment>
<keyword evidence="1" id="KW-0963">Cytoplasm</keyword>
<dbReference type="CDD" id="cd04301">
    <property type="entry name" value="NAT_SF"/>
    <property type="match status" value="1"/>
</dbReference>
<dbReference type="GO" id="GO:0005737">
    <property type="term" value="C:cytoplasm"/>
    <property type="evidence" value="ECO:0007669"/>
    <property type="project" value="UniProtKB-SubCell"/>
</dbReference>
<dbReference type="InterPro" id="IPR006464">
    <property type="entry name" value="AcTrfase_RimI/Ard1"/>
</dbReference>
<dbReference type="Proteomes" id="UP000001029">
    <property type="component" value="Chromosome"/>
</dbReference>
<reference evidence="3 4" key="1">
    <citation type="journal article" date="2009" name="Appl. Environ. Microbiol.">
        <title>Genomic analysis of 'Elusimicrobium minutum,' the first cultivated representative of the phylum 'Elusimicrobia' (formerly termite group 1).</title>
        <authorList>
            <person name="Herlemann D.P.R."/>
            <person name="Geissinger O."/>
            <person name="Ikeda-Ohtsubo W."/>
            <person name="Kunin V."/>
            <person name="Sun H."/>
            <person name="Lapidus A."/>
            <person name="Hugenholtz P."/>
            <person name="Brune A."/>
        </authorList>
    </citation>
    <scope>NUCLEOTIDE SEQUENCE [LARGE SCALE GENOMIC DNA]</scope>
    <source>
        <strain evidence="3 4">Pei191</strain>
    </source>
</reference>
<evidence type="ECO:0000256" key="1">
    <source>
        <dbReference type="RuleBase" id="RU363094"/>
    </source>
</evidence>
<dbReference type="SUPFAM" id="SSF55729">
    <property type="entry name" value="Acyl-CoA N-acyltransferases (Nat)"/>
    <property type="match status" value="1"/>
</dbReference>
<organism evidence="3 4">
    <name type="scientific">Elusimicrobium minutum (strain Pei191)</name>
    <dbReference type="NCBI Taxonomy" id="445932"/>
    <lineage>
        <taxon>Bacteria</taxon>
        <taxon>Pseudomonadati</taxon>
        <taxon>Elusimicrobiota</taxon>
        <taxon>Elusimicrobia</taxon>
        <taxon>Elusimicrobiales</taxon>
        <taxon>Elusimicrobiaceae</taxon>
        <taxon>Elusimicrobium</taxon>
    </lineage>
</organism>
<dbReference type="InterPro" id="IPR016181">
    <property type="entry name" value="Acyl_CoA_acyltransferase"/>
</dbReference>
<proteinExistence type="inferred from homology"/>
<comment type="catalytic activity">
    <reaction evidence="1">
        <text>N-terminal L-alanyl-[ribosomal protein bS18] + acetyl-CoA = N-terminal N(alpha)-acetyl-L-alanyl-[ribosomal protein bS18] + CoA + H(+)</text>
        <dbReference type="Rhea" id="RHEA:43756"/>
        <dbReference type="Rhea" id="RHEA-COMP:10676"/>
        <dbReference type="Rhea" id="RHEA-COMP:10677"/>
        <dbReference type="ChEBI" id="CHEBI:15378"/>
        <dbReference type="ChEBI" id="CHEBI:57287"/>
        <dbReference type="ChEBI" id="CHEBI:57288"/>
        <dbReference type="ChEBI" id="CHEBI:64718"/>
        <dbReference type="ChEBI" id="CHEBI:83683"/>
        <dbReference type="EC" id="2.3.1.266"/>
    </reaction>
</comment>
<feature type="domain" description="N-acetyltransferase" evidence="2">
    <location>
        <begin position="2"/>
        <end position="145"/>
    </location>
</feature>
<dbReference type="GO" id="GO:0008999">
    <property type="term" value="F:protein-N-terminal-alanine acetyltransferase activity"/>
    <property type="evidence" value="ECO:0007669"/>
    <property type="project" value="UniProtKB-EC"/>
</dbReference>
<comment type="function">
    <text evidence="1">Acetylates the N-terminal alanine of ribosomal protein bS18.</text>
</comment>
<protein>
    <recommendedName>
        <fullName evidence="1">[Ribosomal protein bS18]-alanine N-acetyltransferase</fullName>
        <ecNumber evidence="1">2.3.1.266</ecNumber>
    </recommendedName>
</protein>
<keyword evidence="4" id="KW-1185">Reference proteome</keyword>
<dbReference type="NCBIfam" id="TIGR01575">
    <property type="entry name" value="rimI"/>
    <property type="match status" value="1"/>
</dbReference>
<dbReference type="OrthoDB" id="9796919at2"/>
<dbReference type="PROSITE" id="PS51186">
    <property type="entry name" value="GNAT"/>
    <property type="match status" value="1"/>
</dbReference>
<dbReference type="EC" id="2.3.1.266" evidence="1"/>
<dbReference type="InterPro" id="IPR000182">
    <property type="entry name" value="GNAT_dom"/>
</dbReference>
<evidence type="ECO:0000313" key="4">
    <source>
        <dbReference type="Proteomes" id="UP000001029"/>
    </source>
</evidence>
<gene>
    <name evidence="3" type="ordered locus">Emin_1155</name>
</gene>
<dbReference type="Gene3D" id="3.40.630.30">
    <property type="match status" value="1"/>
</dbReference>
<comment type="subcellular location">
    <subcellularLocation>
        <location evidence="1">Cytoplasm</location>
    </subcellularLocation>
</comment>
<dbReference type="PANTHER" id="PTHR43617">
    <property type="entry name" value="L-AMINO ACID N-ACETYLTRANSFERASE"/>
    <property type="match status" value="1"/>
</dbReference>
<accession>B2KDW1</accession>
<dbReference type="Pfam" id="PF00583">
    <property type="entry name" value="Acetyltransf_1"/>
    <property type="match status" value="1"/>
</dbReference>
<sequence>MIEISEAKLSLVKEIAGVEFSQPYGALWGVKGFKSEFENKFAHILTALKDGKVIGFISVRAVADTAELLNLAVLPVQTKKGAASKLLDAMFNRLKNLGVKTVTLEVNETNLPAVNLYKKFGFKVIGKRGKFYNGVQDALLMKADL</sequence>
<keyword evidence="3" id="KW-0808">Transferase</keyword>
<evidence type="ECO:0000313" key="3">
    <source>
        <dbReference type="EMBL" id="ACC98707.1"/>
    </source>
</evidence>
<name>B2KDW1_ELUMP</name>
<dbReference type="HOGENOM" id="CLU_013985_23_3_0"/>
<dbReference type="AlphaFoldDB" id="B2KDW1"/>
<dbReference type="KEGG" id="emi:Emin_1155"/>